<dbReference type="GO" id="GO:0070403">
    <property type="term" value="F:NAD+ binding"/>
    <property type="evidence" value="ECO:0007669"/>
    <property type="project" value="InterPro"/>
</dbReference>
<protein>
    <submittedName>
        <fullName evidence="6">NAD+-dependent protein deacetylase sirtuin 4</fullName>
    </submittedName>
</protein>
<feature type="binding site" evidence="4">
    <location>
        <position position="188"/>
    </location>
    <ligand>
        <name>Zn(2+)</name>
        <dbReference type="ChEBI" id="CHEBI:29105"/>
    </ligand>
</feature>
<dbReference type="Gene3D" id="3.40.50.1220">
    <property type="entry name" value="TPP-binding domain"/>
    <property type="match status" value="2"/>
</dbReference>
<reference evidence="6" key="1">
    <citation type="submission" date="2021-11" db="EMBL/GenBank/DDBJ databases">
        <authorList>
            <person name="Herlambang A."/>
            <person name="Guo Y."/>
            <person name="Takashima Y."/>
            <person name="Nishizawa T."/>
        </authorList>
    </citation>
    <scope>NUCLEOTIDE SEQUENCE</scope>
    <source>
        <strain evidence="6">E1425</strain>
    </source>
</reference>
<dbReference type="PANTHER" id="PTHR11085:SF10">
    <property type="entry name" value="NAD-DEPENDENT PROTEIN DEACYLASE SIRTUIN-5, MITOCHONDRIAL-RELATED"/>
    <property type="match status" value="1"/>
</dbReference>
<organism evidence="6 7">
    <name type="scientific">Entomortierella parvispora</name>
    <dbReference type="NCBI Taxonomy" id="205924"/>
    <lineage>
        <taxon>Eukaryota</taxon>
        <taxon>Fungi</taxon>
        <taxon>Fungi incertae sedis</taxon>
        <taxon>Mucoromycota</taxon>
        <taxon>Mortierellomycotina</taxon>
        <taxon>Mortierellomycetes</taxon>
        <taxon>Mortierellales</taxon>
        <taxon>Mortierellaceae</taxon>
        <taxon>Entomortierella</taxon>
    </lineage>
</organism>
<accession>A0A9P3HBK1</accession>
<dbReference type="EMBL" id="BQFW01000008">
    <property type="protein sequence ID" value="GJJ73337.1"/>
    <property type="molecule type" value="Genomic_DNA"/>
</dbReference>
<evidence type="ECO:0000256" key="2">
    <source>
        <dbReference type="ARBA" id="ARBA00022679"/>
    </source>
</evidence>
<comment type="similarity">
    <text evidence="1">Belongs to the sirtuin family. Class I subfamily.</text>
</comment>
<dbReference type="GO" id="GO:0046872">
    <property type="term" value="F:metal ion binding"/>
    <property type="evidence" value="ECO:0007669"/>
    <property type="project" value="UniProtKB-KW"/>
</dbReference>
<dbReference type="PROSITE" id="PS50305">
    <property type="entry name" value="SIRTUIN"/>
    <property type="match status" value="1"/>
</dbReference>
<evidence type="ECO:0000256" key="3">
    <source>
        <dbReference type="ARBA" id="ARBA00023027"/>
    </source>
</evidence>
<feature type="binding site" evidence="4">
    <location>
        <position position="191"/>
    </location>
    <ligand>
        <name>Zn(2+)</name>
        <dbReference type="ChEBI" id="CHEBI:29105"/>
    </ligand>
</feature>
<evidence type="ECO:0000256" key="4">
    <source>
        <dbReference type="PROSITE-ProRule" id="PRU00236"/>
    </source>
</evidence>
<gene>
    <name evidence="6" type="ORF">EMPS_05695</name>
</gene>
<feature type="domain" description="Deacetylase sirtuin-type" evidence="5">
    <location>
        <begin position="23"/>
        <end position="365"/>
    </location>
</feature>
<comment type="caution">
    <text evidence="6">The sequence shown here is derived from an EMBL/GenBank/DDBJ whole genome shotgun (WGS) entry which is preliminary data.</text>
</comment>
<dbReference type="InterPro" id="IPR003000">
    <property type="entry name" value="Sirtuin"/>
</dbReference>
<evidence type="ECO:0000313" key="7">
    <source>
        <dbReference type="Proteomes" id="UP000827284"/>
    </source>
</evidence>
<keyword evidence="4" id="KW-0862">Zinc</keyword>
<keyword evidence="4" id="KW-0479">Metal-binding</keyword>
<dbReference type="GO" id="GO:0017136">
    <property type="term" value="F:histone deacetylase activity, NAD-dependent"/>
    <property type="evidence" value="ECO:0007669"/>
    <property type="project" value="TreeGrafter"/>
</dbReference>
<dbReference type="Pfam" id="PF02146">
    <property type="entry name" value="SIR2"/>
    <property type="match status" value="2"/>
</dbReference>
<feature type="binding site" evidence="4">
    <location>
        <position position="269"/>
    </location>
    <ligand>
        <name>Zn(2+)</name>
        <dbReference type="ChEBI" id="CHEBI:29105"/>
    </ligand>
</feature>
<keyword evidence="3" id="KW-0520">NAD</keyword>
<evidence type="ECO:0000313" key="6">
    <source>
        <dbReference type="EMBL" id="GJJ73337.1"/>
    </source>
</evidence>
<feature type="binding site" evidence="4">
    <location>
        <position position="266"/>
    </location>
    <ligand>
        <name>Zn(2+)</name>
        <dbReference type="ChEBI" id="CHEBI:29105"/>
    </ligand>
</feature>
<dbReference type="InterPro" id="IPR026590">
    <property type="entry name" value="Ssirtuin_cat_dom"/>
</dbReference>
<dbReference type="Proteomes" id="UP000827284">
    <property type="component" value="Unassembled WGS sequence"/>
</dbReference>
<sequence>MRLRISLRSVAKSLSTTTHHSNGVVSSSPVQDLTSFLQDAFPGTVVLTGAGVSTDSSIPDYRGKHGTYTLNPDYKPVFYQAFVSSDEARHRYWARSFLGFPLAMRAEPNPTHYAISALQSSPSSPSSPATCAPLPEAVSGSVPGSGSVISDTKPFVKTLITQNVDGLHQKAGSKDVIELHGTLHKVKCLSCGHEEDRTQFQHTLAALNPEWNALVENQSSASLYSRMNADGDVELKSPEQQDQDRKSHAPVSAASLDYRTFQYPPCACCGTGVYKPNVVFFGENIPPETKERAAEAIMGSNGLLVCGTSLATYSAFRLVKQARDVGVPVAIVNIGPCRGDSLATLRCDSSSSELMAAVVDRLGMGPVEGQIKRNPRRLNVVGS</sequence>
<dbReference type="InterPro" id="IPR029035">
    <property type="entry name" value="DHS-like_NAD/FAD-binding_dom"/>
</dbReference>
<dbReference type="SUPFAM" id="SSF52467">
    <property type="entry name" value="DHS-like NAD/FAD-binding domain"/>
    <property type="match status" value="1"/>
</dbReference>
<dbReference type="PANTHER" id="PTHR11085">
    <property type="entry name" value="NAD-DEPENDENT PROTEIN DEACYLASE SIRTUIN-5, MITOCHONDRIAL-RELATED"/>
    <property type="match status" value="1"/>
</dbReference>
<dbReference type="InterPro" id="IPR050134">
    <property type="entry name" value="NAD-dep_sirtuin_deacylases"/>
</dbReference>
<proteinExistence type="inferred from homology"/>
<evidence type="ECO:0000256" key="1">
    <source>
        <dbReference type="ARBA" id="ARBA00006924"/>
    </source>
</evidence>
<reference evidence="6" key="2">
    <citation type="journal article" date="2022" name="Microbiol. Resour. Announc.">
        <title>Whole-Genome Sequence of Entomortierella parvispora E1425, a Mucoromycotan Fungus Associated with Burkholderiaceae-Related Endosymbiotic Bacteria.</title>
        <authorList>
            <person name="Herlambang A."/>
            <person name="Guo Y."/>
            <person name="Takashima Y."/>
            <person name="Narisawa K."/>
            <person name="Ohta H."/>
            <person name="Nishizawa T."/>
        </authorList>
    </citation>
    <scope>NUCLEOTIDE SEQUENCE</scope>
    <source>
        <strain evidence="6">E1425</strain>
    </source>
</reference>
<keyword evidence="2" id="KW-0808">Transferase</keyword>
<dbReference type="InterPro" id="IPR026591">
    <property type="entry name" value="Sirtuin_cat_small_dom_sf"/>
</dbReference>
<dbReference type="Gene3D" id="3.30.1600.10">
    <property type="entry name" value="SIR2/SIRT2 'Small Domain"/>
    <property type="match status" value="2"/>
</dbReference>
<keyword evidence="7" id="KW-1185">Reference proteome</keyword>
<dbReference type="OrthoDB" id="424302at2759"/>
<name>A0A9P3HBK1_9FUNG</name>
<evidence type="ECO:0000259" key="5">
    <source>
        <dbReference type="PROSITE" id="PS50305"/>
    </source>
</evidence>
<feature type="active site" description="Proton acceptor" evidence="4">
    <location>
        <position position="180"/>
    </location>
</feature>
<dbReference type="AlphaFoldDB" id="A0A9P3HBK1"/>